<organism evidence="1 2">
    <name type="scientific">Kitasatospora phosalacinea</name>
    <dbReference type="NCBI Taxonomy" id="2065"/>
    <lineage>
        <taxon>Bacteria</taxon>
        <taxon>Bacillati</taxon>
        <taxon>Actinomycetota</taxon>
        <taxon>Actinomycetes</taxon>
        <taxon>Kitasatosporales</taxon>
        <taxon>Streptomycetaceae</taxon>
        <taxon>Kitasatospora</taxon>
    </lineage>
</organism>
<evidence type="ECO:0000313" key="1">
    <source>
        <dbReference type="EMBL" id="MFE1351271.1"/>
    </source>
</evidence>
<proteinExistence type="predicted"/>
<accession>A0ABW6GEV7</accession>
<comment type="caution">
    <text evidence="1">The sequence shown here is derived from an EMBL/GenBank/DDBJ whole genome shotgun (WGS) entry which is preliminary data.</text>
</comment>
<keyword evidence="2" id="KW-1185">Reference proteome</keyword>
<name>A0ABW6GEV7_9ACTN</name>
<dbReference type="Proteomes" id="UP001599542">
    <property type="component" value="Unassembled WGS sequence"/>
</dbReference>
<reference evidence="1 2" key="1">
    <citation type="submission" date="2024-09" db="EMBL/GenBank/DDBJ databases">
        <title>The Natural Products Discovery Center: Release of the First 8490 Sequenced Strains for Exploring Actinobacteria Biosynthetic Diversity.</title>
        <authorList>
            <person name="Kalkreuter E."/>
            <person name="Kautsar S.A."/>
            <person name="Yang D."/>
            <person name="Bader C.D."/>
            <person name="Teijaro C.N."/>
            <person name="Fluegel L."/>
            <person name="Davis C.M."/>
            <person name="Simpson J.R."/>
            <person name="Lauterbach L."/>
            <person name="Steele A.D."/>
            <person name="Gui C."/>
            <person name="Meng S."/>
            <person name="Li G."/>
            <person name="Viehrig K."/>
            <person name="Ye F."/>
            <person name="Su P."/>
            <person name="Kiefer A.F."/>
            <person name="Nichols A."/>
            <person name="Cepeda A.J."/>
            <person name="Yan W."/>
            <person name="Fan B."/>
            <person name="Jiang Y."/>
            <person name="Adhikari A."/>
            <person name="Zheng C.-J."/>
            <person name="Schuster L."/>
            <person name="Cowan T.M."/>
            <person name="Smanski M.J."/>
            <person name="Chevrette M.G."/>
            <person name="De Carvalho L.P.S."/>
            <person name="Shen B."/>
        </authorList>
    </citation>
    <scope>NUCLEOTIDE SEQUENCE [LARGE SCALE GENOMIC DNA]</scope>
    <source>
        <strain evidence="1 2">NPDC058753</strain>
    </source>
</reference>
<protein>
    <submittedName>
        <fullName evidence="1">Uncharacterized protein</fullName>
    </submittedName>
</protein>
<gene>
    <name evidence="1" type="ORF">ACFW6T_04700</name>
</gene>
<sequence>MTPLLLLLTAAVGAGFAALALYFWPSLMGWAREHLLPWVERVVPTLANDVRVAFQNLDRVAVDVRRTVRSAWHRLRRVLLSEVAEFVQLIDGGWAVQITSYLRNLEDAAKPVVKMTSYQEIGYDELPDEVRARVLTGGVQKVNLDIVELRDQLLEETH</sequence>
<dbReference type="EMBL" id="JBHYPX010000005">
    <property type="protein sequence ID" value="MFE1351271.1"/>
    <property type="molecule type" value="Genomic_DNA"/>
</dbReference>
<evidence type="ECO:0000313" key="2">
    <source>
        <dbReference type="Proteomes" id="UP001599542"/>
    </source>
</evidence>
<dbReference type="RefSeq" id="WP_380320335.1">
    <property type="nucleotide sequence ID" value="NZ_JBHYPW010000011.1"/>
</dbReference>